<dbReference type="InterPro" id="IPR043163">
    <property type="entry name" value="DsrC-like_N"/>
</dbReference>
<evidence type="ECO:0000313" key="5">
    <source>
        <dbReference type="EMBL" id="BAO45375.1"/>
    </source>
</evidence>
<dbReference type="GO" id="GO:0097163">
    <property type="term" value="F:sulfur carrier activity"/>
    <property type="evidence" value="ECO:0007669"/>
    <property type="project" value="TreeGrafter"/>
</dbReference>
<evidence type="ECO:0000256" key="4">
    <source>
        <dbReference type="SAM" id="MobiDB-lite"/>
    </source>
</evidence>
<comment type="similarity">
    <text evidence="3">Belongs to the dsrC/tusE family.</text>
</comment>
<dbReference type="Pfam" id="PF04358">
    <property type="entry name" value="DsrC"/>
    <property type="match status" value="1"/>
</dbReference>
<dbReference type="Gene3D" id="3.30.1420.10">
    <property type="match status" value="1"/>
</dbReference>
<dbReference type="InterPro" id="IPR042072">
    <property type="entry name" value="DsrC-like_C"/>
</dbReference>
<sequence>MSYEINGKTVETDANGYLVDIGDWNEDVGKAIAETEGVELTDEHWDVINYLRDAYINENGHQPNNREMIKAMSKKWGRKIGSKDLFVLFPGGGGPSKQAAKIGGLPESRRKGGY</sequence>
<dbReference type="EMBL" id="AP012273">
    <property type="protein sequence ID" value="BAO45375.1"/>
    <property type="molecule type" value="Genomic_DNA"/>
</dbReference>
<evidence type="ECO:0000313" key="6">
    <source>
        <dbReference type="Proteomes" id="UP000031631"/>
    </source>
</evidence>
<dbReference type="KEGG" id="tbn:TBH_C2466"/>
<dbReference type="SUPFAM" id="SSF69721">
    <property type="entry name" value="DsrC, the gamma subunit of dissimilatory sulfite reductase"/>
    <property type="match status" value="1"/>
</dbReference>
<dbReference type="RefSeq" id="WP_041068933.1">
    <property type="nucleotide sequence ID" value="NZ_AP012273.1"/>
</dbReference>
<dbReference type="GO" id="GO:0002143">
    <property type="term" value="P:tRNA wobble position uridine thiolation"/>
    <property type="evidence" value="ECO:0007669"/>
    <property type="project" value="TreeGrafter"/>
</dbReference>
<dbReference type="InterPro" id="IPR007453">
    <property type="entry name" value="DsrC/TusE"/>
</dbReference>
<evidence type="ECO:0000256" key="1">
    <source>
        <dbReference type="ARBA" id="ARBA00004496"/>
    </source>
</evidence>
<dbReference type="PANTHER" id="PTHR37010:SF1">
    <property type="entry name" value="SULFURTRANSFERASE TUSE"/>
    <property type="match status" value="1"/>
</dbReference>
<accession>A0A7U6GKL4</accession>
<evidence type="ECO:0000256" key="3">
    <source>
        <dbReference type="PIRNR" id="PIRNR006223"/>
    </source>
</evidence>
<protein>
    <recommendedName>
        <fullName evidence="3">Sulfurtransferase</fullName>
        <ecNumber evidence="3">2.8.1.-</ecNumber>
    </recommendedName>
</protein>
<evidence type="ECO:0000256" key="2">
    <source>
        <dbReference type="ARBA" id="ARBA00022490"/>
    </source>
</evidence>
<dbReference type="GO" id="GO:0016740">
    <property type="term" value="F:transferase activity"/>
    <property type="evidence" value="ECO:0007669"/>
    <property type="project" value="UniProtKB-KW"/>
</dbReference>
<feature type="region of interest" description="Disordered" evidence="4">
    <location>
        <begin position="92"/>
        <end position="114"/>
    </location>
</feature>
<organism evidence="5 6">
    <name type="scientific">Thiolapillus brandeum</name>
    <dbReference type="NCBI Taxonomy" id="1076588"/>
    <lineage>
        <taxon>Bacteria</taxon>
        <taxon>Pseudomonadati</taxon>
        <taxon>Pseudomonadota</taxon>
        <taxon>Gammaproteobacteria</taxon>
        <taxon>Chromatiales</taxon>
        <taxon>Sedimenticolaceae</taxon>
        <taxon>Thiolapillus</taxon>
    </lineage>
</organism>
<reference evidence="5 6" key="1">
    <citation type="journal article" date="2014" name="PLoS ONE">
        <title>Physiological and genomic features of a novel sulfur-oxidizing gammaproteobacterium belonging to a previously uncultivated symbiotic lineage isolated from a hydrothermal vent.</title>
        <authorList>
            <person name="Nunoura T."/>
            <person name="Takaki Y."/>
            <person name="Kazama H."/>
            <person name="Kakuta J."/>
            <person name="Shimamura S."/>
            <person name="Makita H."/>
            <person name="Hirai M."/>
            <person name="Miyazaki M."/>
            <person name="Takai K."/>
        </authorList>
    </citation>
    <scope>NUCLEOTIDE SEQUENCE [LARGE SCALE GENOMIC DNA]</scope>
    <source>
        <strain evidence="5 6">Hiromi1</strain>
    </source>
</reference>
<comment type="subcellular location">
    <subcellularLocation>
        <location evidence="1">Cytoplasm</location>
    </subcellularLocation>
</comment>
<comment type="function">
    <text evidence="3">Part of a sulfur-relay system.</text>
</comment>
<dbReference type="NCBIfam" id="TIGR03342">
    <property type="entry name" value="dsrC_tusE_dsvC"/>
    <property type="match status" value="1"/>
</dbReference>
<gene>
    <name evidence="5" type="ORF">TBH_C2466</name>
</gene>
<dbReference type="PANTHER" id="PTHR37010">
    <property type="entry name" value="SULFURTRANSFERASE TUSE"/>
    <property type="match status" value="1"/>
</dbReference>
<keyword evidence="3" id="KW-0808">Transferase</keyword>
<proteinExistence type="inferred from homology"/>
<dbReference type="PIRSF" id="PIRSF006223">
    <property type="entry name" value="DsrC_TusE"/>
    <property type="match status" value="1"/>
</dbReference>
<dbReference type="AlphaFoldDB" id="A0A7U6GKL4"/>
<dbReference type="GO" id="GO:0005737">
    <property type="term" value="C:cytoplasm"/>
    <property type="evidence" value="ECO:0007669"/>
    <property type="project" value="UniProtKB-SubCell"/>
</dbReference>
<keyword evidence="6" id="KW-1185">Reference proteome</keyword>
<name>A0A7U6GKL4_9GAMM</name>
<dbReference type="Proteomes" id="UP000031631">
    <property type="component" value="Chromosome"/>
</dbReference>
<dbReference type="InterPro" id="IPR025526">
    <property type="entry name" value="DsrC-like_dom_sf"/>
</dbReference>
<dbReference type="Gene3D" id="1.10.10.370">
    <property type="entry name" value="DsrC-like protein, C-terminal domain"/>
    <property type="match status" value="1"/>
</dbReference>
<dbReference type="OrthoDB" id="9786347at2"/>
<dbReference type="EC" id="2.8.1.-" evidence="3"/>
<keyword evidence="2" id="KW-0963">Cytoplasm</keyword>